<keyword evidence="1" id="KW-0812">Transmembrane</keyword>
<evidence type="ECO:0000256" key="1">
    <source>
        <dbReference type="SAM" id="Phobius"/>
    </source>
</evidence>
<name>A0A5J4WF50_9EUKA</name>
<evidence type="ECO:0000313" key="3">
    <source>
        <dbReference type="Proteomes" id="UP000324800"/>
    </source>
</evidence>
<dbReference type="AlphaFoldDB" id="A0A5J4WF50"/>
<accession>A0A5J4WF50</accession>
<dbReference type="InterPro" id="IPR011050">
    <property type="entry name" value="Pectin_lyase_fold/virulence"/>
</dbReference>
<keyword evidence="1" id="KW-0472">Membrane</keyword>
<dbReference type="SUPFAM" id="SSF51126">
    <property type="entry name" value="Pectin lyase-like"/>
    <property type="match status" value="2"/>
</dbReference>
<gene>
    <name evidence="2" type="ORF">EZS28_010935</name>
</gene>
<evidence type="ECO:0008006" key="4">
    <source>
        <dbReference type="Google" id="ProtNLM"/>
    </source>
</evidence>
<reference evidence="2 3" key="1">
    <citation type="submission" date="2019-03" db="EMBL/GenBank/DDBJ databases">
        <title>Single cell metagenomics reveals metabolic interactions within the superorganism composed of flagellate Streblomastix strix and complex community of Bacteroidetes bacteria on its surface.</title>
        <authorList>
            <person name="Treitli S.C."/>
            <person name="Kolisko M."/>
            <person name="Husnik F."/>
            <person name="Keeling P."/>
            <person name="Hampl V."/>
        </authorList>
    </citation>
    <scope>NUCLEOTIDE SEQUENCE [LARGE SCALE GENOMIC DNA]</scope>
    <source>
        <strain evidence="2">ST1C</strain>
    </source>
</reference>
<protein>
    <recommendedName>
        <fullName evidence="4">Right handed beta helix domain-containing protein</fullName>
    </recommendedName>
</protein>
<organism evidence="2 3">
    <name type="scientific">Streblomastix strix</name>
    <dbReference type="NCBI Taxonomy" id="222440"/>
    <lineage>
        <taxon>Eukaryota</taxon>
        <taxon>Metamonada</taxon>
        <taxon>Preaxostyla</taxon>
        <taxon>Oxymonadida</taxon>
        <taxon>Streblomastigidae</taxon>
        <taxon>Streblomastix</taxon>
    </lineage>
</organism>
<comment type="caution">
    <text evidence="2">The sequence shown here is derived from an EMBL/GenBank/DDBJ whole genome shotgun (WGS) entry which is preliminary data.</text>
</comment>
<sequence>MQNLVLWSQCQSNGDGGAVFANLRTGGKLTITGSCSFTDCKALSNTGFGGNIYAYFESENCSLTFEDSITFENCSAQYGGGMYMNILNNGLFTMTGSCLLKNCNCTQYGGGCYIYGQSSALITIKDMRFANCNSTNSGGGLYISGNTSALITIKDISFSNCNATDFGGGFYSSLSSEAQLTITDQVVFTNCRASSGGGSFLYISSSDTNINITGELEYKECASIFGGGLCITVEDRSTVEINKASFIDCLSGYAGGGLYIQTRTGGQFAITGTALFLDCNSSNKGGGLYLETNNGTVNFNPTEQILIENCNGQDQGGGIYCLISSNGLNQVNNMKLSNCISQGNGGGIYAIIESGGQLILDKSSEFYQLESRGNGGGIYVDIDSTTQCSFIIKDAYIHECKSLINTSLSYPESGFGGGLFLGGSGDYNPISKLIDLHGMKIYNNSADKYGQSLYVIIPQGAELCKYGILGEYVKGNYSDTYSDESDLEGIPMNLTTFNTSNQTQIKTQVKPLELYWRVLGILKSASVIVNVSNPNGKLMFHIEGQRMFQGYLNVKIFELRNKTKEEIDQEQKEIKYKHNKNNFISLKRNSLQSQIPPKHKNNNHQQISIYTNHKIGKKTQNQANEIIYPPEDGSSAPIQIDGEIYQDQNATFRMNEYKWLNYKQKEYGVLISNDRNIFTGIEGNDYEEDENAAVQLEVIIQDDVEKEDEQEKDEEGKGFPIGVIVGIAVGALAIVAVIIIIIIVAVFISKKTAHNGLAQLQTVT</sequence>
<evidence type="ECO:0000313" key="2">
    <source>
        <dbReference type="EMBL" id="KAA6393538.1"/>
    </source>
</evidence>
<dbReference type="EMBL" id="SNRW01002202">
    <property type="protein sequence ID" value="KAA6393538.1"/>
    <property type="molecule type" value="Genomic_DNA"/>
</dbReference>
<feature type="transmembrane region" description="Helical" evidence="1">
    <location>
        <begin position="719"/>
        <end position="748"/>
    </location>
</feature>
<dbReference type="OrthoDB" id="10686736at2759"/>
<keyword evidence="1" id="KW-1133">Transmembrane helix</keyword>
<proteinExistence type="predicted"/>
<dbReference type="Proteomes" id="UP000324800">
    <property type="component" value="Unassembled WGS sequence"/>
</dbReference>